<comment type="caution">
    <text evidence="1">The sequence shown here is derived from an EMBL/GenBank/DDBJ whole genome shotgun (WGS) entry which is preliminary data.</text>
</comment>
<evidence type="ECO:0000313" key="1">
    <source>
        <dbReference type="EMBL" id="KAJ9481080.1"/>
    </source>
</evidence>
<reference evidence="1" key="2">
    <citation type="journal article" date="2016" name="Fungal Biol.">
        <title>Ochratoxin A production by Penicillium thymicola.</title>
        <authorList>
            <person name="Nguyen H.D.T."/>
            <person name="McMullin D.R."/>
            <person name="Ponomareva E."/>
            <person name="Riley R."/>
            <person name="Pomraning K.R."/>
            <person name="Baker S.E."/>
            <person name="Seifert K.A."/>
        </authorList>
    </citation>
    <scope>NUCLEOTIDE SEQUENCE</scope>
    <source>
        <strain evidence="1">DAOM 180753</strain>
    </source>
</reference>
<protein>
    <submittedName>
        <fullName evidence="1">Uncharacterized protein</fullName>
    </submittedName>
</protein>
<dbReference type="AlphaFoldDB" id="A0AAI9X252"/>
<gene>
    <name evidence="1" type="ORF">VN97_g12426</name>
</gene>
<dbReference type="EMBL" id="LACB01000925">
    <property type="protein sequence ID" value="KAJ9481080.1"/>
    <property type="molecule type" value="Genomic_DNA"/>
</dbReference>
<dbReference type="Gene3D" id="3.40.50.150">
    <property type="entry name" value="Vaccinia Virus protein VP39"/>
    <property type="match status" value="1"/>
</dbReference>
<keyword evidence="2" id="KW-1185">Reference proteome</keyword>
<accession>A0AAI9X252</accession>
<name>A0AAI9X252_PENTH</name>
<reference evidence="1" key="1">
    <citation type="submission" date="2015-06" db="EMBL/GenBank/DDBJ databases">
        <authorList>
            <person name="Nguyen H."/>
        </authorList>
    </citation>
    <scope>NUCLEOTIDE SEQUENCE</scope>
    <source>
        <strain evidence="1">DAOM 180753</strain>
    </source>
</reference>
<dbReference type="SUPFAM" id="SSF53335">
    <property type="entry name" value="S-adenosyl-L-methionine-dependent methyltransferases"/>
    <property type="match status" value="1"/>
</dbReference>
<sequence>MFTTVEWVEAAPNAEIVTFDGQPTEEELDIAIIAERLSLYYIRLWNEEIPASHLARTEGPYKEEWLNDTPEIISKVSAKYPDSLDLQMIHATGQNFAAAIRFETTILNHLKRDNLLDRYYEDGLAFPTYTKYLARVVSQVAHTYPLLNILEIGAGTGGATKGILKQISGQFDSYTFTDISSGFFDTAKERFTSHVDKMVFKVLDIANDPIQQG</sequence>
<proteinExistence type="predicted"/>
<dbReference type="InterPro" id="IPR029063">
    <property type="entry name" value="SAM-dependent_MTases_sf"/>
</dbReference>
<evidence type="ECO:0000313" key="2">
    <source>
        <dbReference type="Proteomes" id="UP001227192"/>
    </source>
</evidence>
<organism evidence="1 2">
    <name type="scientific">Penicillium thymicola</name>
    <dbReference type="NCBI Taxonomy" id="293382"/>
    <lineage>
        <taxon>Eukaryota</taxon>
        <taxon>Fungi</taxon>
        <taxon>Dikarya</taxon>
        <taxon>Ascomycota</taxon>
        <taxon>Pezizomycotina</taxon>
        <taxon>Eurotiomycetes</taxon>
        <taxon>Eurotiomycetidae</taxon>
        <taxon>Eurotiales</taxon>
        <taxon>Aspergillaceae</taxon>
        <taxon>Penicillium</taxon>
    </lineage>
</organism>
<dbReference type="Proteomes" id="UP001227192">
    <property type="component" value="Unassembled WGS sequence"/>
</dbReference>